<name>A0A6A6WD37_9PEZI</name>
<keyword evidence="5" id="KW-1185">Reference proteome</keyword>
<evidence type="ECO:0000313" key="5">
    <source>
        <dbReference type="Proteomes" id="UP000799437"/>
    </source>
</evidence>
<sequence>MLARHPQQRSNTFNNTFVNQQLPSPAPSHSSFSDHLPTTASPDFNLQNYLNTLPYNFDQDSTIEPSSETSFMNNFDYTNSPAIRVQQSTPVPQLPGAYSQSGNLYEWDMFSRQQGNNNNNNNNHLQTPQKRVPASHRRAPSTSSAGSDFSSASNNTSANASATVRYPADESTALYSKQTSLPTPTQTPTSESFLSSSYQTFNSQPNLYTTTGNAHDAMRNILQDTTKYDDDYSVSSYGRNSPATPHNDDFEEVSRISNGENPVHDDVDDWLQYLQFPPDVASNFKFESQDMWNRPMMGKSLARPTPKHLSPQQFQSIARSQSPQIQKPASPFKPTSTYMGSSHRLNASQLRDQQQQSVAAEASSAMRNYQQAQQQPKTISPKEVSLDYDNSEDTKNMSLFPENDSESFGQQFNSGNQFGLQPFGNTEQASWNIPRSGEADFTTPSSAANYNFMAPVVPQGLPQVQFTQQQYRSISNMPPAPEPTPDFPAHLTSMESSASEAGLDNSFEDVRRPENVNADRGTYSCTYQNCSQRFETPRELQKHKREGHRQNVTHGSPGVGSHLSSAELMERNSQAGPHICKRTNPSTGKPCNTEFSRPYDLTRHEDTIHNIRKQKVRCALCIEEKTFSRNDALTRHMRVVHPEVDFPGKHRRRGGAHD</sequence>
<feature type="compositionally biased region" description="Polar residues" evidence="2">
    <location>
        <begin position="583"/>
        <end position="595"/>
    </location>
</feature>
<dbReference type="EMBL" id="ML996569">
    <property type="protein sequence ID" value="KAF2759766.1"/>
    <property type="molecule type" value="Genomic_DNA"/>
</dbReference>
<dbReference type="PANTHER" id="PTHR46179">
    <property type="entry name" value="ZINC FINGER PROTEIN"/>
    <property type="match status" value="1"/>
</dbReference>
<evidence type="ECO:0000256" key="1">
    <source>
        <dbReference type="PROSITE-ProRule" id="PRU00042"/>
    </source>
</evidence>
<feature type="region of interest" description="Disordered" evidence="2">
    <location>
        <begin position="17"/>
        <end position="39"/>
    </location>
</feature>
<feature type="region of interest" description="Disordered" evidence="2">
    <location>
        <begin position="111"/>
        <end position="197"/>
    </location>
</feature>
<dbReference type="PANTHER" id="PTHR46179:SF19">
    <property type="entry name" value="C2H2 FINGER DOMAIN TRANSCRIPTION FACTOR (EUROFUNG)-RELATED"/>
    <property type="match status" value="1"/>
</dbReference>
<evidence type="ECO:0000256" key="2">
    <source>
        <dbReference type="SAM" id="MobiDB-lite"/>
    </source>
</evidence>
<reference evidence="4" key="1">
    <citation type="journal article" date="2020" name="Stud. Mycol.">
        <title>101 Dothideomycetes genomes: a test case for predicting lifestyles and emergence of pathogens.</title>
        <authorList>
            <person name="Haridas S."/>
            <person name="Albert R."/>
            <person name="Binder M."/>
            <person name="Bloem J."/>
            <person name="Labutti K."/>
            <person name="Salamov A."/>
            <person name="Andreopoulos B."/>
            <person name="Baker S."/>
            <person name="Barry K."/>
            <person name="Bills G."/>
            <person name="Bluhm B."/>
            <person name="Cannon C."/>
            <person name="Castanera R."/>
            <person name="Culley D."/>
            <person name="Daum C."/>
            <person name="Ezra D."/>
            <person name="Gonzalez J."/>
            <person name="Henrissat B."/>
            <person name="Kuo A."/>
            <person name="Liang C."/>
            <person name="Lipzen A."/>
            <person name="Lutzoni F."/>
            <person name="Magnuson J."/>
            <person name="Mondo S."/>
            <person name="Nolan M."/>
            <person name="Ohm R."/>
            <person name="Pangilinan J."/>
            <person name="Park H.-J."/>
            <person name="Ramirez L."/>
            <person name="Alfaro M."/>
            <person name="Sun H."/>
            <person name="Tritt A."/>
            <person name="Yoshinaga Y."/>
            <person name="Zwiers L.-H."/>
            <person name="Turgeon B."/>
            <person name="Goodwin S."/>
            <person name="Spatafora J."/>
            <person name="Crous P."/>
            <person name="Grigoriev I."/>
        </authorList>
    </citation>
    <scope>NUCLEOTIDE SEQUENCE</scope>
    <source>
        <strain evidence="4">CBS 121739</strain>
    </source>
</reference>
<feature type="region of interest" description="Disordered" evidence="2">
    <location>
        <begin position="317"/>
        <end position="340"/>
    </location>
</feature>
<dbReference type="PROSITE" id="PS00028">
    <property type="entry name" value="ZINC_FINGER_C2H2_1"/>
    <property type="match status" value="1"/>
</dbReference>
<dbReference type="SMART" id="SM00355">
    <property type="entry name" value="ZnF_C2H2"/>
    <property type="match status" value="3"/>
</dbReference>
<dbReference type="GO" id="GO:0006357">
    <property type="term" value="P:regulation of transcription by RNA polymerase II"/>
    <property type="evidence" value="ECO:0007669"/>
    <property type="project" value="TreeGrafter"/>
</dbReference>
<keyword evidence="1" id="KW-0863">Zinc-finger</keyword>
<feature type="region of interest" description="Disordered" evidence="2">
    <location>
        <begin position="474"/>
        <end position="510"/>
    </location>
</feature>
<feature type="domain" description="C2H2-type" evidence="3">
    <location>
        <begin position="523"/>
        <end position="553"/>
    </location>
</feature>
<dbReference type="GO" id="GO:0008270">
    <property type="term" value="F:zinc ion binding"/>
    <property type="evidence" value="ECO:0007669"/>
    <property type="project" value="UniProtKB-KW"/>
</dbReference>
<gene>
    <name evidence="4" type="ORF">EJ05DRAFT_498968</name>
</gene>
<dbReference type="OrthoDB" id="7295497at2759"/>
<dbReference type="GeneID" id="54487813"/>
<evidence type="ECO:0000313" key="4">
    <source>
        <dbReference type="EMBL" id="KAF2759766.1"/>
    </source>
</evidence>
<dbReference type="AlphaFoldDB" id="A0A6A6WD37"/>
<proteinExistence type="predicted"/>
<dbReference type="InterPro" id="IPR051061">
    <property type="entry name" value="Zinc_finger_trans_reg"/>
</dbReference>
<dbReference type="GO" id="GO:0005634">
    <property type="term" value="C:nucleus"/>
    <property type="evidence" value="ECO:0007669"/>
    <property type="project" value="TreeGrafter"/>
</dbReference>
<feature type="region of interest" description="Disordered" evidence="2">
    <location>
        <begin position="576"/>
        <end position="595"/>
    </location>
</feature>
<protein>
    <recommendedName>
        <fullName evidence="3">C2H2-type domain-containing protein</fullName>
    </recommendedName>
</protein>
<accession>A0A6A6WD37</accession>
<dbReference type="PROSITE" id="PS50157">
    <property type="entry name" value="ZINC_FINGER_C2H2_2"/>
    <property type="match status" value="1"/>
</dbReference>
<keyword evidence="1" id="KW-0862">Zinc</keyword>
<feature type="compositionally biased region" description="Low complexity" evidence="2">
    <location>
        <begin position="140"/>
        <end position="163"/>
    </location>
</feature>
<evidence type="ECO:0000259" key="3">
    <source>
        <dbReference type="PROSITE" id="PS50157"/>
    </source>
</evidence>
<organism evidence="4 5">
    <name type="scientific">Pseudovirgaria hyperparasitica</name>
    <dbReference type="NCBI Taxonomy" id="470096"/>
    <lineage>
        <taxon>Eukaryota</taxon>
        <taxon>Fungi</taxon>
        <taxon>Dikarya</taxon>
        <taxon>Ascomycota</taxon>
        <taxon>Pezizomycotina</taxon>
        <taxon>Dothideomycetes</taxon>
        <taxon>Dothideomycetes incertae sedis</taxon>
        <taxon>Acrospermales</taxon>
        <taxon>Acrospermaceae</taxon>
        <taxon>Pseudovirgaria</taxon>
    </lineage>
</organism>
<keyword evidence="1" id="KW-0479">Metal-binding</keyword>
<dbReference type="Gene3D" id="3.30.160.60">
    <property type="entry name" value="Classic Zinc Finger"/>
    <property type="match status" value="1"/>
</dbReference>
<dbReference type="Proteomes" id="UP000799437">
    <property type="component" value="Unassembled WGS sequence"/>
</dbReference>
<feature type="compositionally biased region" description="Low complexity" evidence="2">
    <location>
        <begin position="178"/>
        <end position="190"/>
    </location>
</feature>
<dbReference type="InterPro" id="IPR013087">
    <property type="entry name" value="Znf_C2H2_type"/>
</dbReference>
<dbReference type="RefSeq" id="XP_033602217.1">
    <property type="nucleotide sequence ID" value="XM_033746759.1"/>
</dbReference>